<accession>A0ACD3R7I3</accession>
<comment type="caution">
    <text evidence="1">The sequence shown here is derived from an EMBL/GenBank/DDBJ whole genome shotgun (WGS) entry which is preliminary data.</text>
</comment>
<evidence type="ECO:0000313" key="1">
    <source>
        <dbReference type="EMBL" id="TMS15403.1"/>
    </source>
</evidence>
<dbReference type="EMBL" id="CM011682">
    <property type="protein sequence ID" value="TMS15403.1"/>
    <property type="molecule type" value="Genomic_DNA"/>
</dbReference>
<dbReference type="Proteomes" id="UP000793456">
    <property type="component" value="Chromosome IX"/>
</dbReference>
<evidence type="ECO:0000313" key="2">
    <source>
        <dbReference type="Proteomes" id="UP000793456"/>
    </source>
</evidence>
<protein>
    <submittedName>
        <fullName evidence="1">Uncharacterized protein</fullName>
    </submittedName>
</protein>
<proteinExistence type="predicted"/>
<reference evidence="1" key="1">
    <citation type="submission" date="2018-11" db="EMBL/GenBank/DDBJ databases">
        <title>The sequence and de novo assembly of Larimichthys crocea genome using PacBio and Hi-C technologies.</title>
        <authorList>
            <person name="Xu P."/>
            <person name="Chen B."/>
            <person name="Zhou Z."/>
            <person name="Ke Q."/>
            <person name="Wu Y."/>
            <person name="Bai H."/>
            <person name="Pu F."/>
        </authorList>
    </citation>
    <scope>NUCLEOTIDE SEQUENCE</scope>
    <source>
        <tissue evidence="1">Muscle</tissue>
    </source>
</reference>
<gene>
    <name evidence="1" type="ORF">E3U43_021865</name>
</gene>
<sequence>MRKASRHPTLSSMANSGCLLLSGSGMLPHSLQCPPAFLYLPEGNQEATNPPEAMAQPYTPAQYPPPPQNGIPAEFAAPHPLPDTGLHRTEPGPRARHDPVHAHTDAQRAGRH</sequence>
<organism evidence="1 2">
    <name type="scientific">Larimichthys crocea</name>
    <name type="common">Large yellow croaker</name>
    <name type="synonym">Pseudosciaena crocea</name>
    <dbReference type="NCBI Taxonomy" id="215358"/>
    <lineage>
        <taxon>Eukaryota</taxon>
        <taxon>Metazoa</taxon>
        <taxon>Chordata</taxon>
        <taxon>Craniata</taxon>
        <taxon>Vertebrata</taxon>
        <taxon>Euteleostomi</taxon>
        <taxon>Actinopterygii</taxon>
        <taxon>Neopterygii</taxon>
        <taxon>Teleostei</taxon>
        <taxon>Neoteleostei</taxon>
        <taxon>Acanthomorphata</taxon>
        <taxon>Eupercaria</taxon>
        <taxon>Sciaenidae</taxon>
        <taxon>Larimichthys</taxon>
    </lineage>
</organism>
<keyword evidence="2" id="KW-1185">Reference proteome</keyword>
<name>A0ACD3R7I3_LARCR</name>